<organism evidence="1 2">
    <name type="scientific">Colwellia echini</name>
    <dbReference type="NCBI Taxonomy" id="1982103"/>
    <lineage>
        <taxon>Bacteria</taxon>
        <taxon>Pseudomonadati</taxon>
        <taxon>Pseudomonadota</taxon>
        <taxon>Gammaproteobacteria</taxon>
        <taxon>Alteromonadales</taxon>
        <taxon>Colwelliaceae</taxon>
        <taxon>Colwellia</taxon>
    </lineage>
</organism>
<accession>A0ABY3MWX9</accession>
<gene>
    <name evidence="1" type="ORF">CWS31_008770</name>
</gene>
<name>A0ABY3MWX9_9GAMM</name>
<evidence type="ECO:0000313" key="1">
    <source>
        <dbReference type="EMBL" id="TYK65733.1"/>
    </source>
</evidence>
<dbReference type="Pfam" id="PF06934">
    <property type="entry name" value="CTI"/>
    <property type="match status" value="1"/>
</dbReference>
<dbReference type="GO" id="GO:0016853">
    <property type="term" value="F:isomerase activity"/>
    <property type="evidence" value="ECO:0007669"/>
    <property type="project" value="UniProtKB-KW"/>
</dbReference>
<evidence type="ECO:0000313" key="2">
    <source>
        <dbReference type="Proteomes" id="UP000815846"/>
    </source>
</evidence>
<proteinExistence type="predicted"/>
<keyword evidence="1" id="KW-0413">Isomerase</keyword>
<keyword evidence="2" id="KW-1185">Reference proteome</keyword>
<protein>
    <submittedName>
        <fullName evidence="1">Peptidylprolyl isomerase</fullName>
    </submittedName>
</protein>
<dbReference type="Proteomes" id="UP000815846">
    <property type="component" value="Unassembled WGS sequence"/>
</dbReference>
<dbReference type="EMBL" id="PJAI02000008">
    <property type="protein sequence ID" value="TYK65733.1"/>
    <property type="molecule type" value="Genomic_DNA"/>
</dbReference>
<comment type="caution">
    <text evidence="1">The sequence shown here is derived from an EMBL/GenBank/DDBJ whole genome shotgun (WGS) entry which is preliminary data.</text>
</comment>
<sequence>MNLRFIVIALIAITIVVIAASQYVSPAAKPLLADSALVIQTDTLVSYSRDIQPILEQRCVVCHACYDAPCQLKLGSFEGLTRGANKEPVYNGERLLQANLTRLFEDGHTVPEWREKDFFPVIPDKVTELSEITSDAQQNQQSNNLKSNLKSNVMANMLLLKQANPLPANDKLPEEFNFALNEEYQCSTAAEFDDYQVDYPLHGMPYGLPAVNNKEHQLLIDWLAQGATNSEPKVIDKETQEQINNWESFLNQNSKKAQLMSRYLFEHLFLVHLYFDKAETTQFFKLVRSATPPGQPVKGIFTRRPFDDPKVERVYYRIQPVVESIAHKSHLPIKLDSPRMERWSTWFLETPNEVTQLPSYELDKASNPFITFEQIPVQSRYRYLLDEAQNTIMQFIKGPVCRGNIALNVINDHFWVVFMSPDLDFIENNDQFMQQARQKIVLPAEDQSNALPTSWLEYAAMEKDYLLAKSKFIDKKIKNHVDINLDLLWDGDGENDNATLTIFRHNDSASVVKGLVGDKPQTTWVLSYSLFERIHYLLVAGYDVYGNVGHQLNSRVYMDFLRMEGEFNFLNFLPVASREKVRGHWYRGSVSEVEQYLYDANQTTIESDINYQTNEPLNELYEKLRQYFSKVSNKGYALTSGINNKKTIAALKEINGIVGKSLSSIPNSSIVRIVDVNSQESEFYTLIRNNVFSNISHLFEEEDRRLREEDTVIIAPGLITSYPNAFFSVTTDELSDFADKLSKMRSEQDYQQLRKKYAVYRSSENFWQYTDAMHSYFKQRDSIQFGVLDFNRLENR</sequence>
<dbReference type="RefSeq" id="WP_101344844.1">
    <property type="nucleotide sequence ID" value="NZ_PJAI02000008.1"/>
</dbReference>
<dbReference type="InterPro" id="IPR010706">
    <property type="entry name" value="Fatty_acid_cis-trans_isomerase"/>
</dbReference>
<reference evidence="1 2" key="1">
    <citation type="submission" date="2019-08" db="EMBL/GenBank/DDBJ databases">
        <title>Microbe sample from Colwellia echini.</title>
        <authorList>
            <person name="Christiansen L."/>
            <person name="Pathiraja D."/>
            <person name="Schultz-Johansen M."/>
            <person name="Choi I.-G."/>
            <person name="Stougaard P."/>
        </authorList>
    </citation>
    <scope>NUCLEOTIDE SEQUENCE [LARGE SCALE GENOMIC DNA]</scope>
    <source>
        <strain evidence="1 2">A3</strain>
    </source>
</reference>